<evidence type="ECO:0000313" key="2">
    <source>
        <dbReference type="EMBL" id="MPC51973.1"/>
    </source>
</evidence>
<dbReference type="AlphaFoldDB" id="A0A5B7G419"/>
<dbReference type="EMBL" id="VSRR010010546">
    <property type="protein sequence ID" value="MPC51973.1"/>
    <property type="molecule type" value="Genomic_DNA"/>
</dbReference>
<evidence type="ECO:0000313" key="3">
    <source>
        <dbReference type="Proteomes" id="UP000324222"/>
    </source>
</evidence>
<keyword evidence="3" id="KW-1185">Reference proteome</keyword>
<protein>
    <submittedName>
        <fullName evidence="2">Uncharacterized protein</fullName>
    </submittedName>
</protein>
<dbReference type="Proteomes" id="UP000324222">
    <property type="component" value="Unassembled WGS sequence"/>
</dbReference>
<comment type="caution">
    <text evidence="2">The sequence shown here is derived from an EMBL/GenBank/DDBJ whole genome shotgun (WGS) entry which is preliminary data.</text>
</comment>
<feature type="compositionally biased region" description="Basic and acidic residues" evidence="1">
    <location>
        <begin position="1"/>
        <end position="13"/>
    </location>
</feature>
<accession>A0A5B7G419</accession>
<organism evidence="2 3">
    <name type="scientific">Portunus trituberculatus</name>
    <name type="common">Swimming crab</name>
    <name type="synonym">Neptunus trituberculatus</name>
    <dbReference type="NCBI Taxonomy" id="210409"/>
    <lineage>
        <taxon>Eukaryota</taxon>
        <taxon>Metazoa</taxon>
        <taxon>Ecdysozoa</taxon>
        <taxon>Arthropoda</taxon>
        <taxon>Crustacea</taxon>
        <taxon>Multicrustacea</taxon>
        <taxon>Malacostraca</taxon>
        <taxon>Eumalacostraca</taxon>
        <taxon>Eucarida</taxon>
        <taxon>Decapoda</taxon>
        <taxon>Pleocyemata</taxon>
        <taxon>Brachyura</taxon>
        <taxon>Eubrachyura</taxon>
        <taxon>Portunoidea</taxon>
        <taxon>Portunidae</taxon>
        <taxon>Portuninae</taxon>
        <taxon>Portunus</taxon>
    </lineage>
</organism>
<evidence type="ECO:0000256" key="1">
    <source>
        <dbReference type="SAM" id="MobiDB-lite"/>
    </source>
</evidence>
<gene>
    <name evidence="2" type="ORF">E2C01_045832</name>
</gene>
<proteinExistence type="predicted"/>
<reference evidence="2 3" key="1">
    <citation type="submission" date="2019-05" db="EMBL/GenBank/DDBJ databases">
        <title>Another draft genome of Portunus trituberculatus and its Hox gene families provides insights of decapod evolution.</title>
        <authorList>
            <person name="Jeong J.-H."/>
            <person name="Song I."/>
            <person name="Kim S."/>
            <person name="Choi T."/>
            <person name="Kim D."/>
            <person name="Ryu S."/>
            <person name="Kim W."/>
        </authorList>
    </citation>
    <scope>NUCLEOTIDE SEQUENCE [LARGE SCALE GENOMIC DNA]</scope>
    <source>
        <tissue evidence="2">Muscle</tissue>
    </source>
</reference>
<name>A0A5B7G419_PORTR</name>
<sequence length="88" mass="9922">MPTFLHEGREQRSSARPAPGSTAKHHDDRRLRHKPGWLNLIKQRLFVCAAGAASIKSRQKRVDAGKRVGTYAGENCRRENAMGQRTEI</sequence>
<feature type="region of interest" description="Disordered" evidence="1">
    <location>
        <begin position="1"/>
        <end position="29"/>
    </location>
</feature>